<proteinExistence type="inferred from homology"/>
<gene>
    <name evidence="8" type="ORF">AXFE_30670</name>
</gene>
<evidence type="ECO:0000313" key="9">
    <source>
        <dbReference type="Proteomes" id="UP000032360"/>
    </source>
</evidence>
<evidence type="ECO:0000256" key="1">
    <source>
        <dbReference type="ARBA" id="ARBA00012417"/>
    </source>
</evidence>
<dbReference type="SUPFAM" id="SSF52540">
    <property type="entry name" value="P-loop containing nucleoside triphosphate hydrolases"/>
    <property type="match status" value="1"/>
</dbReference>
<name>A0A0D8HG90_9ACTN</name>
<dbReference type="GO" id="GO:0006261">
    <property type="term" value="P:DNA-templated DNA replication"/>
    <property type="evidence" value="ECO:0007669"/>
    <property type="project" value="TreeGrafter"/>
</dbReference>
<dbReference type="GO" id="GO:0003887">
    <property type="term" value="F:DNA-directed DNA polymerase activity"/>
    <property type="evidence" value="ECO:0007669"/>
    <property type="project" value="UniProtKB-KW"/>
</dbReference>
<dbReference type="GO" id="GO:0009360">
    <property type="term" value="C:DNA polymerase III complex"/>
    <property type="evidence" value="ECO:0007669"/>
    <property type="project" value="TreeGrafter"/>
</dbReference>
<dbReference type="Gene3D" id="3.40.50.300">
    <property type="entry name" value="P-loop containing nucleotide triphosphate hydrolases"/>
    <property type="match status" value="1"/>
</dbReference>
<reference evidence="8 9" key="1">
    <citation type="submission" date="2015-01" db="EMBL/GenBank/DDBJ databases">
        <title>Draft genome of the acidophilic iron oxidizer Acidithrix ferrooxidans strain Py-F3.</title>
        <authorList>
            <person name="Poehlein A."/>
            <person name="Eisen S."/>
            <person name="Schloemann M."/>
            <person name="Johnson B.D."/>
            <person name="Daniel R."/>
            <person name="Muehling M."/>
        </authorList>
    </citation>
    <scope>NUCLEOTIDE SEQUENCE [LARGE SCALE GENOMIC DNA]</scope>
    <source>
        <strain evidence="8 9">Py-F3</strain>
    </source>
</reference>
<dbReference type="EC" id="2.7.7.7" evidence="1"/>
<organism evidence="8 9">
    <name type="scientific">Acidithrix ferrooxidans</name>
    <dbReference type="NCBI Taxonomy" id="1280514"/>
    <lineage>
        <taxon>Bacteria</taxon>
        <taxon>Bacillati</taxon>
        <taxon>Actinomycetota</taxon>
        <taxon>Acidimicrobiia</taxon>
        <taxon>Acidimicrobiales</taxon>
        <taxon>Acidimicrobiaceae</taxon>
        <taxon>Acidithrix</taxon>
    </lineage>
</organism>
<evidence type="ECO:0000256" key="5">
    <source>
        <dbReference type="ARBA" id="ARBA00022932"/>
    </source>
</evidence>
<dbReference type="InterPro" id="IPR005790">
    <property type="entry name" value="DNA_polIII_delta"/>
</dbReference>
<dbReference type="InterPro" id="IPR008921">
    <property type="entry name" value="DNA_pol3_clamp-load_cplx_C"/>
</dbReference>
<evidence type="ECO:0000256" key="3">
    <source>
        <dbReference type="ARBA" id="ARBA00022695"/>
    </source>
</evidence>
<comment type="caution">
    <text evidence="8">The sequence shown here is derived from an EMBL/GenBank/DDBJ whole genome shotgun (WGS) entry which is preliminary data.</text>
</comment>
<evidence type="ECO:0000256" key="6">
    <source>
        <dbReference type="ARBA" id="ARBA00034754"/>
    </source>
</evidence>
<dbReference type="EMBL" id="JXYS01000100">
    <property type="protein sequence ID" value="KJF16086.1"/>
    <property type="molecule type" value="Genomic_DNA"/>
</dbReference>
<sequence length="347" mass="38336">MDNELSLDHQKRIFLIRGNDPRLVQDGEAAAIESLQKKGQLEVVTFESSSVEGSQVVMALSQAYMFSDGAIVTLRSIDALDSSLTEMLGQYLIKATEERLFDNYLVLSSSTGTIDSKLLKSITTCGQVIDLKLGDAKDRRSFLENEIRSSSLSFEAGVTNLIANHFGEDVARVRSLLEVLEATFGSGSRLGVEEIEPYLNRAGSQPLYLLTSAIEEARANSESKVLGELRRFIDDSRIHPLLVYTTISRRIIEIAAVHGLLNYSVDEINRALVASGMRKKNDFPAKKLASAASVLTYDDVLKALEYCAETEGRMKGLDGISDRFALELLVARLTNLFGRRNQSSSRR</sequence>
<keyword evidence="2" id="KW-0808">Transferase</keyword>
<keyword evidence="9" id="KW-1185">Reference proteome</keyword>
<keyword evidence="5" id="KW-0239">DNA-directed DNA polymerase</keyword>
<dbReference type="InterPro" id="IPR027417">
    <property type="entry name" value="P-loop_NTPase"/>
</dbReference>
<comment type="catalytic activity">
    <reaction evidence="7">
        <text>DNA(n) + a 2'-deoxyribonucleoside 5'-triphosphate = DNA(n+1) + diphosphate</text>
        <dbReference type="Rhea" id="RHEA:22508"/>
        <dbReference type="Rhea" id="RHEA-COMP:17339"/>
        <dbReference type="Rhea" id="RHEA-COMP:17340"/>
        <dbReference type="ChEBI" id="CHEBI:33019"/>
        <dbReference type="ChEBI" id="CHEBI:61560"/>
        <dbReference type="ChEBI" id="CHEBI:173112"/>
        <dbReference type="EC" id="2.7.7.7"/>
    </reaction>
</comment>
<dbReference type="GO" id="GO:0003677">
    <property type="term" value="F:DNA binding"/>
    <property type="evidence" value="ECO:0007669"/>
    <property type="project" value="InterPro"/>
</dbReference>
<protein>
    <recommendedName>
        <fullName evidence="1">DNA-directed DNA polymerase</fullName>
        <ecNumber evidence="1">2.7.7.7</ecNumber>
    </recommendedName>
</protein>
<accession>A0A0D8HG90</accession>
<comment type="similarity">
    <text evidence="6">Belongs to the DNA polymerase HolA subunit family.</text>
</comment>
<dbReference type="PANTHER" id="PTHR34388">
    <property type="entry name" value="DNA POLYMERASE III SUBUNIT DELTA"/>
    <property type="match status" value="1"/>
</dbReference>
<dbReference type="PANTHER" id="PTHR34388:SF1">
    <property type="entry name" value="DNA POLYMERASE III SUBUNIT DELTA"/>
    <property type="match status" value="1"/>
</dbReference>
<evidence type="ECO:0000256" key="2">
    <source>
        <dbReference type="ARBA" id="ARBA00022679"/>
    </source>
</evidence>
<dbReference type="OrthoDB" id="5196558at2"/>
<dbReference type="STRING" id="1280514.AXFE_30670"/>
<dbReference type="SUPFAM" id="SSF48019">
    <property type="entry name" value="post-AAA+ oligomerization domain-like"/>
    <property type="match status" value="1"/>
</dbReference>
<keyword evidence="3" id="KW-0548">Nucleotidyltransferase</keyword>
<dbReference type="AlphaFoldDB" id="A0A0D8HG90"/>
<dbReference type="Proteomes" id="UP000032360">
    <property type="component" value="Unassembled WGS sequence"/>
</dbReference>
<dbReference type="Gene3D" id="1.20.272.10">
    <property type="match status" value="1"/>
</dbReference>
<evidence type="ECO:0000313" key="8">
    <source>
        <dbReference type="EMBL" id="KJF16086.1"/>
    </source>
</evidence>
<evidence type="ECO:0000256" key="7">
    <source>
        <dbReference type="ARBA" id="ARBA00049244"/>
    </source>
</evidence>
<dbReference type="RefSeq" id="WP_152626131.1">
    <property type="nucleotide sequence ID" value="NZ_JXYS01000100.1"/>
</dbReference>
<keyword evidence="4" id="KW-0235">DNA replication</keyword>
<dbReference type="NCBIfam" id="TIGR01128">
    <property type="entry name" value="holA"/>
    <property type="match status" value="1"/>
</dbReference>
<evidence type="ECO:0000256" key="4">
    <source>
        <dbReference type="ARBA" id="ARBA00022705"/>
    </source>
</evidence>